<comment type="caution">
    <text evidence="1">The sequence shown here is derived from an EMBL/GenBank/DDBJ whole genome shotgun (WGS) entry which is preliminary data.</text>
</comment>
<name>A0A3R9NNQ5_9BACT</name>
<accession>A0A3R9NNQ5</accession>
<gene>
    <name evidence="1" type="ORF">EI293_19300</name>
</gene>
<evidence type="ECO:0000313" key="1">
    <source>
        <dbReference type="EMBL" id="RSK40118.1"/>
    </source>
</evidence>
<dbReference type="OrthoDB" id="5525501at2"/>
<dbReference type="RefSeq" id="WP_125440190.1">
    <property type="nucleotide sequence ID" value="NZ_RWIU01000008.1"/>
</dbReference>
<dbReference type="AlphaFoldDB" id="A0A3R9NNQ5"/>
<evidence type="ECO:0000313" key="2">
    <source>
        <dbReference type="Proteomes" id="UP000270291"/>
    </source>
</evidence>
<reference evidence="1 2" key="1">
    <citation type="submission" date="2018-12" db="EMBL/GenBank/DDBJ databases">
        <authorList>
            <person name="Feng G."/>
            <person name="Zhu H."/>
        </authorList>
    </citation>
    <scope>NUCLEOTIDE SEQUENCE [LARGE SCALE GENOMIC DNA]</scope>
    <source>
        <strain evidence="1 2">LMG 26000</strain>
    </source>
</reference>
<protein>
    <submittedName>
        <fullName evidence="1">Uncharacterized protein</fullName>
    </submittedName>
</protein>
<proteinExistence type="predicted"/>
<organism evidence="1 2">
    <name type="scientific">Hymenobacter perfusus</name>
    <dbReference type="NCBI Taxonomy" id="1236770"/>
    <lineage>
        <taxon>Bacteria</taxon>
        <taxon>Pseudomonadati</taxon>
        <taxon>Bacteroidota</taxon>
        <taxon>Cytophagia</taxon>
        <taxon>Cytophagales</taxon>
        <taxon>Hymenobacteraceae</taxon>
        <taxon>Hymenobacter</taxon>
    </lineage>
</organism>
<sequence>MIDMHYSAGYYLIIPKHEWSTVNGHRFRARTWSVSTYISHVYPGIWGFDWKYSRRQLPKNFTPTDQELTALHAWIGEAFAQGQYAWPGFFPTREKAVEFKSRFLQALPQVELLGIFLHESHCSTANAEVEPHTGPDWPNLATLLQQWVPEPEAGLTIGFDLLGLLDYGGYEPFSYHVLEQEYQEAFGVVLNEYGLFTTVSDCQRVAAHTDTIADEPAVWLPFKTKLFGPEF</sequence>
<dbReference type="Proteomes" id="UP000270291">
    <property type="component" value="Unassembled WGS sequence"/>
</dbReference>
<dbReference type="EMBL" id="RWIU01000008">
    <property type="protein sequence ID" value="RSK40118.1"/>
    <property type="molecule type" value="Genomic_DNA"/>
</dbReference>
<keyword evidence="2" id="KW-1185">Reference proteome</keyword>